<keyword evidence="2" id="KW-1185">Reference proteome</keyword>
<comment type="caution">
    <text evidence="1">The sequence shown here is derived from an EMBL/GenBank/DDBJ whole genome shotgun (WGS) entry which is preliminary data.</text>
</comment>
<reference evidence="1 2" key="1">
    <citation type="submission" date="2017-11" db="EMBL/GenBank/DDBJ databases">
        <title>Bradyrhizobium forestalis sp. nov., an efficient nitrogen-fixing bacterium isolated from nodules of forest legume species in the Amazon.</title>
        <authorList>
            <person name="Costa E.M."/>
            <person name="Guimaraes A."/>
            <person name="Carvalho T.S."/>
            <person name="Rodrigues T.L."/>
            <person name="Ribeiro P.R.A."/>
            <person name="Lebbe L."/>
            <person name="Willems A."/>
            <person name="Moreira F.M.S."/>
        </authorList>
    </citation>
    <scope>NUCLEOTIDE SEQUENCE [LARGE SCALE GENOMIC DNA]</scope>
    <source>
        <strain evidence="1 2">INPA54B</strain>
    </source>
</reference>
<organism evidence="1 2">
    <name type="scientific">Bradyrhizobium forestalis</name>
    <dbReference type="NCBI Taxonomy" id="1419263"/>
    <lineage>
        <taxon>Bacteria</taxon>
        <taxon>Pseudomonadati</taxon>
        <taxon>Pseudomonadota</taxon>
        <taxon>Alphaproteobacteria</taxon>
        <taxon>Hyphomicrobiales</taxon>
        <taxon>Nitrobacteraceae</taxon>
        <taxon>Bradyrhizobium</taxon>
    </lineage>
</organism>
<sequence>MLAHELICEEGRESDGRMVYRVTDDGHATGMKFLVPRMNRAAAEKLLEEVLERIARINSDGELLPMSQKCACSAPISPKAMISATST</sequence>
<protein>
    <submittedName>
        <fullName evidence="1">Uncharacterized protein</fullName>
    </submittedName>
</protein>
<evidence type="ECO:0000313" key="2">
    <source>
        <dbReference type="Proteomes" id="UP000231194"/>
    </source>
</evidence>
<evidence type="ECO:0000313" key="1">
    <source>
        <dbReference type="EMBL" id="PJG50688.1"/>
    </source>
</evidence>
<accession>A0A2M8QYP6</accession>
<dbReference type="EMBL" id="PGVG01000052">
    <property type="protein sequence ID" value="PJG50688.1"/>
    <property type="molecule type" value="Genomic_DNA"/>
</dbReference>
<proteinExistence type="predicted"/>
<name>A0A2M8QYP6_9BRAD</name>
<gene>
    <name evidence="1" type="ORF">CVM73_35040</name>
</gene>
<dbReference type="Proteomes" id="UP000231194">
    <property type="component" value="Unassembled WGS sequence"/>
</dbReference>
<dbReference type="AlphaFoldDB" id="A0A2M8QYP6"/>